<gene>
    <name evidence="2" type="ORF">DFH07DRAFT_827047</name>
</gene>
<keyword evidence="1" id="KW-1133">Transmembrane helix</keyword>
<sequence length="155" mass="16994">MRLACGTRWAPRDGLKRVGARAIEQVPGVRNASSTAHLAHLGHCGREFRICGAYSVAIFLPSGPSSSRYRTRMCFNLLLGTAVSLAPLVFSSQVVLEEDAPVTTRTSPSQRATLLDVRRIHIPSADQGAKRVLLTLSPARRTSSNCRWRTGLRRI</sequence>
<evidence type="ECO:0000313" key="2">
    <source>
        <dbReference type="EMBL" id="KAJ7750945.1"/>
    </source>
</evidence>
<dbReference type="EMBL" id="JARJLG010000080">
    <property type="protein sequence ID" value="KAJ7750945.1"/>
    <property type="molecule type" value="Genomic_DNA"/>
</dbReference>
<accession>A0AAD7IUT7</accession>
<keyword evidence="1" id="KW-0472">Membrane</keyword>
<dbReference type="Proteomes" id="UP001215280">
    <property type="component" value="Unassembled WGS sequence"/>
</dbReference>
<dbReference type="AlphaFoldDB" id="A0AAD7IUT7"/>
<feature type="transmembrane region" description="Helical" evidence="1">
    <location>
        <begin position="75"/>
        <end position="96"/>
    </location>
</feature>
<evidence type="ECO:0000313" key="3">
    <source>
        <dbReference type="Proteomes" id="UP001215280"/>
    </source>
</evidence>
<protein>
    <submittedName>
        <fullName evidence="2">Uncharacterized protein</fullName>
    </submittedName>
</protein>
<keyword evidence="3" id="KW-1185">Reference proteome</keyword>
<keyword evidence="1" id="KW-0812">Transmembrane</keyword>
<name>A0AAD7IUT7_9AGAR</name>
<proteinExistence type="predicted"/>
<organism evidence="2 3">
    <name type="scientific">Mycena maculata</name>
    <dbReference type="NCBI Taxonomy" id="230809"/>
    <lineage>
        <taxon>Eukaryota</taxon>
        <taxon>Fungi</taxon>
        <taxon>Dikarya</taxon>
        <taxon>Basidiomycota</taxon>
        <taxon>Agaricomycotina</taxon>
        <taxon>Agaricomycetes</taxon>
        <taxon>Agaricomycetidae</taxon>
        <taxon>Agaricales</taxon>
        <taxon>Marasmiineae</taxon>
        <taxon>Mycenaceae</taxon>
        <taxon>Mycena</taxon>
    </lineage>
</organism>
<reference evidence="2" key="1">
    <citation type="submission" date="2023-03" db="EMBL/GenBank/DDBJ databases">
        <title>Massive genome expansion in bonnet fungi (Mycena s.s.) driven by repeated elements and novel gene families across ecological guilds.</title>
        <authorList>
            <consortium name="Lawrence Berkeley National Laboratory"/>
            <person name="Harder C.B."/>
            <person name="Miyauchi S."/>
            <person name="Viragh M."/>
            <person name="Kuo A."/>
            <person name="Thoen E."/>
            <person name="Andreopoulos B."/>
            <person name="Lu D."/>
            <person name="Skrede I."/>
            <person name="Drula E."/>
            <person name="Henrissat B."/>
            <person name="Morin E."/>
            <person name="Kohler A."/>
            <person name="Barry K."/>
            <person name="LaButti K."/>
            <person name="Morin E."/>
            <person name="Salamov A."/>
            <person name="Lipzen A."/>
            <person name="Mereny Z."/>
            <person name="Hegedus B."/>
            <person name="Baldrian P."/>
            <person name="Stursova M."/>
            <person name="Weitz H."/>
            <person name="Taylor A."/>
            <person name="Grigoriev I.V."/>
            <person name="Nagy L.G."/>
            <person name="Martin F."/>
            <person name="Kauserud H."/>
        </authorList>
    </citation>
    <scope>NUCLEOTIDE SEQUENCE</scope>
    <source>
        <strain evidence="2">CBHHK188m</strain>
    </source>
</reference>
<evidence type="ECO:0000256" key="1">
    <source>
        <dbReference type="SAM" id="Phobius"/>
    </source>
</evidence>
<comment type="caution">
    <text evidence="2">The sequence shown here is derived from an EMBL/GenBank/DDBJ whole genome shotgun (WGS) entry which is preliminary data.</text>
</comment>